<proteinExistence type="predicted"/>
<evidence type="ECO:0008006" key="4">
    <source>
        <dbReference type="Google" id="ProtNLM"/>
    </source>
</evidence>
<keyword evidence="1" id="KW-0472">Membrane</keyword>
<keyword evidence="1" id="KW-0812">Transmembrane</keyword>
<evidence type="ECO:0000256" key="1">
    <source>
        <dbReference type="SAM" id="Phobius"/>
    </source>
</evidence>
<sequence length="122" mass="14209">MNPVNSFWIEILNQGLNILLQASVLVLLYLFRQLVQKISAYYESHTSLRQRELLTMLGHEAFTFAETVYRNMDRDAKLNEALRYLLSKAEQHGLSISMKDARAVIEKDWLEDRRRSGIPLPS</sequence>
<dbReference type="Proteomes" id="UP001057291">
    <property type="component" value="Unassembled WGS sequence"/>
</dbReference>
<feature type="transmembrane region" description="Helical" evidence="1">
    <location>
        <begin position="12"/>
        <end position="31"/>
    </location>
</feature>
<protein>
    <recommendedName>
        <fullName evidence="4">Phage holin</fullName>
    </recommendedName>
</protein>
<organism evidence="2 3">
    <name type="scientific">Collibacillus ludicampi</name>
    <dbReference type="NCBI Taxonomy" id="2771369"/>
    <lineage>
        <taxon>Bacteria</taxon>
        <taxon>Bacillati</taxon>
        <taxon>Bacillota</taxon>
        <taxon>Bacilli</taxon>
        <taxon>Bacillales</taxon>
        <taxon>Alicyclobacillaceae</taxon>
        <taxon>Collibacillus</taxon>
    </lineage>
</organism>
<dbReference type="AlphaFoldDB" id="A0AAV4LHE5"/>
<reference evidence="2" key="1">
    <citation type="journal article" date="2023" name="Int. J. Syst. Evol. Microbiol.">
        <title>Collibacillus ludicampi gen. nov., sp. nov., a new soil bacterium of the family Alicyclobacillaceae.</title>
        <authorList>
            <person name="Jojima T."/>
            <person name="Ioku Y."/>
            <person name="Fukuta Y."/>
            <person name="Shirasaka N."/>
            <person name="Matsumura Y."/>
            <person name="Mori M."/>
        </authorList>
    </citation>
    <scope>NUCLEOTIDE SEQUENCE</scope>
    <source>
        <strain evidence="2">TP075</strain>
    </source>
</reference>
<dbReference type="InterPro" id="IPR010026">
    <property type="entry name" value="Phage_holin_LL-H"/>
</dbReference>
<dbReference type="Pfam" id="PF09682">
    <property type="entry name" value="Phage_holin_6_1"/>
    <property type="match status" value="1"/>
</dbReference>
<gene>
    <name evidence="2" type="ORF">DNHGIG_26970</name>
</gene>
<name>A0AAV4LHE5_9BACL</name>
<keyword evidence="1" id="KW-1133">Transmembrane helix</keyword>
<comment type="caution">
    <text evidence="2">The sequence shown here is derived from an EMBL/GenBank/DDBJ whole genome shotgun (WGS) entry which is preliminary data.</text>
</comment>
<keyword evidence="3" id="KW-1185">Reference proteome</keyword>
<accession>A0AAV4LHE5</accession>
<evidence type="ECO:0000313" key="3">
    <source>
        <dbReference type="Proteomes" id="UP001057291"/>
    </source>
</evidence>
<evidence type="ECO:0000313" key="2">
    <source>
        <dbReference type="EMBL" id="GIM47148.1"/>
    </source>
</evidence>
<dbReference type="EMBL" id="BOQE01000001">
    <property type="protein sequence ID" value="GIM47148.1"/>
    <property type="molecule type" value="Genomic_DNA"/>
</dbReference>